<accession>A0A645CHV6</accession>
<organism evidence="1">
    <name type="scientific">bioreactor metagenome</name>
    <dbReference type="NCBI Taxonomy" id="1076179"/>
    <lineage>
        <taxon>unclassified sequences</taxon>
        <taxon>metagenomes</taxon>
        <taxon>ecological metagenomes</taxon>
    </lineage>
</organism>
<protein>
    <submittedName>
        <fullName evidence="1">Uncharacterized protein</fullName>
    </submittedName>
</protein>
<reference evidence="1" key="1">
    <citation type="submission" date="2019-08" db="EMBL/GenBank/DDBJ databases">
        <authorList>
            <person name="Kucharzyk K."/>
            <person name="Murdoch R.W."/>
            <person name="Higgins S."/>
            <person name="Loffler F."/>
        </authorList>
    </citation>
    <scope>NUCLEOTIDE SEQUENCE</scope>
</reference>
<gene>
    <name evidence="1" type="ORF">SDC9_123519</name>
</gene>
<comment type="caution">
    <text evidence="1">The sequence shown here is derived from an EMBL/GenBank/DDBJ whole genome shotgun (WGS) entry which is preliminary data.</text>
</comment>
<dbReference type="EMBL" id="VSSQ01027330">
    <property type="protein sequence ID" value="MPM76521.1"/>
    <property type="molecule type" value="Genomic_DNA"/>
</dbReference>
<name>A0A645CHV6_9ZZZZ</name>
<dbReference type="AlphaFoldDB" id="A0A645CHV6"/>
<evidence type="ECO:0000313" key="1">
    <source>
        <dbReference type="EMBL" id="MPM76521.1"/>
    </source>
</evidence>
<proteinExistence type="predicted"/>
<sequence>MDEFRDTLDETRFVDLIRNLRDDDPALASAVGFDFRARTHDDFASAGTVCTRDTAKPHDDAARRKIRARQHLHQRVVVDLGIVDQSTERIDGLA</sequence>